<organism evidence="1 2">
    <name type="scientific">Candidatus Vogelbacteria bacterium RIFOXYD1_FULL_46_19</name>
    <dbReference type="NCBI Taxonomy" id="1802439"/>
    <lineage>
        <taxon>Bacteria</taxon>
        <taxon>Candidatus Vogeliibacteriota</taxon>
    </lineage>
</organism>
<dbReference type="AlphaFoldDB" id="A0A1G2QG20"/>
<protein>
    <submittedName>
        <fullName evidence="1">Uncharacterized protein</fullName>
    </submittedName>
</protein>
<name>A0A1G2QG20_9BACT</name>
<accession>A0A1G2QG20</accession>
<dbReference type="EMBL" id="MHTK01000006">
    <property type="protein sequence ID" value="OHA59564.1"/>
    <property type="molecule type" value="Genomic_DNA"/>
</dbReference>
<dbReference type="STRING" id="1802439.A2589_01735"/>
<gene>
    <name evidence="1" type="ORF">A2589_01735</name>
</gene>
<sequence length="98" mass="10721">MTQTVGSVVVKIPPSLPGLTHVSMVGSVSCLSHPEVEGGSITFTSSPEWFDSPKIARQVIFQGKEARRPPQTYGPFEVVIDGREWDVFLEQDSFNSSP</sequence>
<evidence type="ECO:0000313" key="2">
    <source>
        <dbReference type="Proteomes" id="UP000177838"/>
    </source>
</evidence>
<reference evidence="1 2" key="1">
    <citation type="journal article" date="2016" name="Nat. Commun.">
        <title>Thousands of microbial genomes shed light on interconnected biogeochemical processes in an aquifer system.</title>
        <authorList>
            <person name="Anantharaman K."/>
            <person name="Brown C.T."/>
            <person name="Hug L.A."/>
            <person name="Sharon I."/>
            <person name="Castelle C.J."/>
            <person name="Probst A.J."/>
            <person name="Thomas B.C."/>
            <person name="Singh A."/>
            <person name="Wilkins M.J."/>
            <person name="Karaoz U."/>
            <person name="Brodie E.L."/>
            <person name="Williams K.H."/>
            <person name="Hubbard S.S."/>
            <person name="Banfield J.F."/>
        </authorList>
    </citation>
    <scope>NUCLEOTIDE SEQUENCE [LARGE SCALE GENOMIC DNA]</scope>
</reference>
<proteinExistence type="predicted"/>
<dbReference type="Proteomes" id="UP000177838">
    <property type="component" value="Unassembled WGS sequence"/>
</dbReference>
<comment type="caution">
    <text evidence="1">The sequence shown here is derived from an EMBL/GenBank/DDBJ whole genome shotgun (WGS) entry which is preliminary data.</text>
</comment>
<evidence type="ECO:0000313" key="1">
    <source>
        <dbReference type="EMBL" id="OHA59564.1"/>
    </source>
</evidence>